<sequence>MGLMIKKWRYKLLSISKRINQFISSNYFNKLFQIVTQPRHIGSCQQPILSNQNTKVIILAKDGYIKDKYTTWLQESIVLDTRLASNIINSNIVPPQQMPNLQKLHVNNEHRYNLDGTKLTKLVYQHRCNPSITNVPPTITTLTLKQSIGILDKLAIVDRTFGA</sequence>
<dbReference type="GeneID" id="14870909"/>
<gene>
    <name evidence="1" type="ORF">DFA_02705</name>
</gene>
<evidence type="ECO:0000313" key="1">
    <source>
        <dbReference type="EMBL" id="EGG18965.1"/>
    </source>
</evidence>
<name>F4Q051_CACFS</name>
<keyword evidence="2" id="KW-1185">Reference proteome</keyword>
<reference evidence="2" key="1">
    <citation type="journal article" date="2011" name="Genome Res.">
        <title>Phylogeny-wide analysis of social amoeba genomes highlights ancient origins for complex intercellular communication.</title>
        <authorList>
            <person name="Heidel A.J."/>
            <person name="Lawal H.M."/>
            <person name="Felder M."/>
            <person name="Schilde C."/>
            <person name="Helps N.R."/>
            <person name="Tunggal B."/>
            <person name="Rivero F."/>
            <person name="John U."/>
            <person name="Schleicher M."/>
            <person name="Eichinger L."/>
            <person name="Platzer M."/>
            <person name="Noegel A.A."/>
            <person name="Schaap P."/>
            <person name="Gloeckner G."/>
        </authorList>
    </citation>
    <scope>NUCLEOTIDE SEQUENCE [LARGE SCALE GENOMIC DNA]</scope>
    <source>
        <strain evidence="2">SH3</strain>
    </source>
</reference>
<dbReference type="AlphaFoldDB" id="F4Q051"/>
<evidence type="ECO:0000313" key="2">
    <source>
        <dbReference type="Proteomes" id="UP000007797"/>
    </source>
</evidence>
<protein>
    <submittedName>
        <fullName evidence="1">Uncharacterized protein</fullName>
    </submittedName>
</protein>
<proteinExistence type="predicted"/>
<dbReference type="EMBL" id="GL883017">
    <property type="protein sequence ID" value="EGG18965.1"/>
    <property type="molecule type" value="Genomic_DNA"/>
</dbReference>
<organism evidence="1 2">
    <name type="scientific">Cavenderia fasciculata</name>
    <name type="common">Slime mold</name>
    <name type="synonym">Dictyostelium fasciculatum</name>
    <dbReference type="NCBI Taxonomy" id="261658"/>
    <lineage>
        <taxon>Eukaryota</taxon>
        <taxon>Amoebozoa</taxon>
        <taxon>Evosea</taxon>
        <taxon>Eumycetozoa</taxon>
        <taxon>Dictyostelia</taxon>
        <taxon>Acytosteliales</taxon>
        <taxon>Cavenderiaceae</taxon>
        <taxon>Cavenderia</taxon>
    </lineage>
</organism>
<accession>F4Q051</accession>
<dbReference type="Proteomes" id="UP000007797">
    <property type="component" value="Unassembled WGS sequence"/>
</dbReference>
<dbReference type="KEGG" id="dfa:DFA_02705"/>
<dbReference type="RefSeq" id="XP_004357427.1">
    <property type="nucleotide sequence ID" value="XM_004357371.1"/>
</dbReference>